<evidence type="ECO:0000313" key="4">
    <source>
        <dbReference type="Proteomes" id="UP000187148"/>
    </source>
</evidence>
<name>A0A807LHT5_9ENTR</name>
<dbReference type="Gene3D" id="3.40.50.2000">
    <property type="entry name" value="Glycogen Phosphorylase B"/>
    <property type="match status" value="2"/>
</dbReference>
<dbReference type="Pfam" id="PF00201">
    <property type="entry name" value="UDPGT"/>
    <property type="match status" value="1"/>
</dbReference>
<dbReference type="InterPro" id="IPR035595">
    <property type="entry name" value="UDP_glycos_trans_CS"/>
</dbReference>
<dbReference type="RefSeq" id="WP_076769697.1">
    <property type="nucleotide sequence ID" value="NZ_CP019445.1"/>
</dbReference>
<evidence type="ECO:0000256" key="2">
    <source>
        <dbReference type="RuleBase" id="RU003718"/>
    </source>
</evidence>
<proteinExistence type="inferred from homology"/>
<reference evidence="3 4" key="1">
    <citation type="submission" date="2017-01" db="EMBL/GenBank/DDBJ databases">
        <authorList>
            <person name="Cao J.-M."/>
        </authorList>
    </citation>
    <scope>NUCLEOTIDE SEQUENCE [LARGE SCALE GENOMIC DNA]</scope>
    <source>
        <strain evidence="3 4">888-76</strain>
    </source>
</reference>
<dbReference type="CDD" id="cd03784">
    <property type="entry name" value="GT1_Gtf-like"/>
    <property type="match status" value="1"/>
</dbReference>
<protein>
    <submittedName>
        <fullName evidence="3">Zeaxanthin glucosyltransferase</fullName>
    </submittedName>
</protein>
<keyword evidence="1 2" id="KW-0808">Transferase</keyword>
<keyword evidence="2" id="KW-0328">Glycosyltransferase</keyword>
<gene>
    <name evidence="3" type="ORF">BWI95_14420</name>
</gene>
<dbReference type="InterPro" id="IPR050426">
    <property type="entry name" value="Glycosyltransferase_28"/>
</dbReference>
<dbReference type="PANTHER" id="PTHR48050">
    <property type="entry name" value="STEROL 3-BETA-GLUCOSYLTRANSFERASE"/>
    <property type="match status" value="1"/>
</dbReference>
<dbReference type="GO" id="GO:0017000">
    <property type="term" value="P:antibiotic biosynthetic process"/>
    <property type="evidence" value="ECO:0007669"/>
    <property type="project" value="UniProtKB-ARBA"/>
</dbReference>
<dbReference type="PROSITE" id="PS00375">
    <property type="entry name" value="UDPGT"/>
    <property type="match status" value="1"/>
</dbReference>
<evidence type="ECO:0000313" key="3">
    <source>
        <dbReference type="EMBL" id="APZ06156.1"/>
    </source>
</evidence>
<dbReference type="Proteomes" id="UP000187148">
    <property type="component" value="Chromosome"/>
</dbReference>
<comment type="similarity">
    <text evidence="2">Belongs to the UDP-glycosyltransferase family.</text>
</comment>
<dbReference type="AlphaFoldDB" id="A0A807LHT5"/>
<dbReference type="EMBL" id="CP019445">
    <property type="protein sequence ID" value="APZ06156.1"/>
    <property type="molecule type" value="Genomic_DNA"/>
</dbReference>
<dbReference type="PANTHER" id="PTHR48050:SF13">
    <property type="entry name" value="STEROL 3-BETA-GLUCOSYLTRANSFERASE UGT80A2"/>
    <property type="match status" value="1"/>
</dbReference>
<dbReference type="GO" id="GO:0008194">
    <property type="term" value="F:UDP-glycosyltransferase activity"/>
    <property type="evidence" value="ECO:0007669"/>
    <property type="project" value="InterPro"/>
</dbReference>
<dbReference type="SUPFAM" id="SSF53756">
    <property type="entry name" value="UDP-Glycosyltransferase/glycogen phosphorylase"/>
    <property type="match status" value="1"/>
</dbReference>
<accession>A0A807LHT5</accession>
<keyword evidence="4" id="KW-1185">Reference proteome</keyword>
<dbReference type="KEGG" id="kco:BWI95_14420"/>
<sequence>MSHYAVISPPLYSHMRALEALAQALIARGHRITFVNQAGAQQLLQDPRIGFCAVGEMSHPPARLQRTLRLMAHPAGPGIIRLINDLASTTDMLCHTLPAALTQLGVEGVIVDQMEPAGGLAAESLGLPFVSVACALPVNRDETIPLPVMPFRYAPGERRKKLYRASTQVYDKVMARQNAVIARHARRFGIPERNAMHECLSPLAQISQTLACFDFPRQLPAWFHAVGPLRQPQAIAPVSQSHAERPLIFASLGTLQGHRYRLFRTIARACRGMNVRLLIAHCGGLNARQVEKLIARGAEVTDFADQTAVMRDADVVVTHGGMNTVMDAINSTTPILVIPLAFDQPGVAARVEYHQIGRRVSRFASSARVEKNLRALLADNRYAARLAAMQQPLQEAGGAPRAAQIVELALTSRQPVMAGAL</sequence>
<dbReference type="InterPro" id="IPR002213">
    <property type="entry name" value="UDP_glucos_trans"/>
</dbReference>
<evidence type="ECO:0000256" key="1">
    <source>
        <dbReference type="ARBA" id="ARBA00022679"/>
    </source>
</evidence>
<organism evidence="3 4">
    <name type="scientific">Kosakonia cowanii JCM 10956 = DSM 18146</name>
    <dbReference type="NCBI Taxonomy" id="1300165"/>
    <lineage>
        <taxon>Bacteria</taxon>
        <taxon>Pseudomonadati</taxon>
        <taxon>Pseudomonadota</taxon>
        <taxon>Gammaproteobacteria</taxon>
        <taxon>Enterobacterales</taxon>
        <taxon>Enterobacteriaceae</taxon>
        <taxon>Kosakonia</taxon>
    </lineage>
</organism>